<proteinExistence type="predicted"/>
<sequence length="12" mass="1277">CSLKLQNLITGS</sequence>
<keyword evidence="2" id="KW-1185">Reference proteome</keyword>
<dbReference type="Proteomes" id="UP000708208">
    <property type="component" value="Unassembled WGS sequence"/>
</dbReference>
<dbReference type="EMBL" id="CAJVCH010532011">
    <property type="protein sequence ID" value="CAG7824205.1"/>
    <property type="molecule type" value="Genomic_DNA"/>
</dbReference>
<comment type="caution">
    <text evidence="1">The sequence shown here is derived from an EMBL/GenBank/DDBJ whole genome shotgun (WGS) entry which is preliminary data.</text>
</comment>
<accession>A0A8J2PWB3</accession>
<evidence type="ECO:0000313" key="1">
    <source>
        <dbReference type="EMBL" id="CAG7824205.1"/>
    </source>
</evidence>
<organism evidence="1 2">
    <name type="scientific">Allacma fusca</name>
    <dbReference type="NCBI Taxonomy" id="39272"/>
    <lineage>
        <taxon>Eukaryota</taxon>
        <taxon>Metazoa</taxon>
        <taxon>Ecdysozoa</taxon>
        <taxon>Arthropoda</taxon>
        <taxon>Hexapoda</taxon>
        <taxon>Collembola</taxon>
        <taxon>Symphypleona</taxon>
        <taxon>Sminthuridae</taxon>
        <taxon>Allacma</taxon>
    </lineage>
</organism>
<protein>
    <submittedName>
        <fullName evidence="1">Uncharacterized protein</fullName>
    </submittedName>
</protein>
<name>A0A8J2PWB3_9HEXA</name>
<gene>
    <name evidence="1" type="ORF">AFUS01_LOCUS34375</name>
</gene>
<evidence type="ECO:0000313" key="2">
    <source>
        <dbReference type="Proteomes" id="UP000708208"/>
    </source>
</evidence>
<feature type="non-terminal residue" evidence="1">
    <location>
        <position position="1"/>
    </location>
</feature>
<reference evidence="1" key="1">
    <citation type="submission" date="2021-06" db="EMBL/GenBank/DDBJ databases">
        <authorList>
            <person name="Hodson N. C."/>
            <person name="Mongue J. A."/>
            <person name="Jaron S. K."/>
        </authorList>
    </citation>
    <scope>NUCLEOTIDE SEQUENCE</scope>
</reference>